<dbReference type="Proteomes" id="UP000777482">
    <property type="component" value="Unassembled WGS sequence"/>
</dbReference>
<dbReference type="SUPFAM" id="SSF74924">
    <property type="entry name" value="Cap-Gly domain"/>
    <property type="match status" value="1"/>
</dbReference>
<sequence>MASSAPAPAPELEDELAAFRAQWRQEAERKRQLPPAPAASIPVAAASTSKSERHHQPLEAPLELARSPDRAKRVSIDADTDRLAEQIEAVDLEASPRAKDSAAKRADREREHERERERERELRERARPKSALELYEFAVSSEREGRMQDALVNYRSAFRLDPDVDRAYHLASVAAQKHSRGAEPNARVQAGSSTQQHQDAHEFRFERTLQFGPDYDSRQEHRTKEEAQRESGRADADSTHPSSTAFLLRSLLKSFAENPWVRPPPTVRTAGGSAHPDAPQPTSPNKAPVSALPHGDKALTQEGTVTPSATPEEALAALHFIPADEEQPLPLARLPYEVLLLVLRHLVLSSMLPPPRLPTTSDDSAATPLPAHKSKRLPRKRTLREEMQQLELELELEDVDREWKSDVEALERFARVCRAARTTPFSRPQSSLPANSSQFVPLASVVRPETIADDAACSQYLRRGEVQSVYAPTHLVTFYRYLRFYHHGLVLSLLTTDPPGTVVRRFNPTLRMAGLSFGRWRLRGNRIDLWALEDPSVPDDRKKYSFRMSLDLKSTARGKMNKLVMVSLATENRRTLEVEEVPIRPSKPFFFSKVAAYVGEERVDEPPPRHEPAAPSRRLWPVIDGPRVTPFCRHVPATFFSGPPHHFPDFVLRGRIKPAGGDVFATDVSDSRMLRTLFSPDRWQTAYSALPTSWRSHVASPGNTSLAPEDYSPPVRHVKVPMSRSRKVLLSLALVGVLIVSTPFILRLDAHTSAYTSERAASWASLSTAPSEPKEAPDGTPRAGLFAPLAGSTEPSVSLRAYLDSQFGPPSSSRYHVWITMADARWARTGSAAMHAFLEQLNAERRVRYGRRTGGAKETRLVVLCLDEECIDVVGQYKNAYGKDAGGGYAYGGYLHNRPEKIFLFAAAFIEVLPHRDLFFVDADVNFRYDPYPHVEPFMNGPYDLVASENNAWNHINTGWMWLRQSQVTADAWAEVLRRDLESVSRDQNRFNEVLGTEELRAWADGRNPDEKPVRSDFVAKNGLRVHVLDDNIFRAHHFDIDRPYAARDQSVFLHMTCGDDTSTKVYAAKSQGFWPDLEDYYTAPPPMITIERLSGSQEVVTQMLKILLTAAYYTHRSVLPPSHATFLDLNATDLKPSHITRPIHNAFALPHFAESLEVEILEPNYVRAAAAELMGRSVLGQNDDDDIGVATRSRLRADVAFSEEELAQRREKVVRLNDVVEVDMRHVSSLVSFLSLLRSERFSTARAPTIKLINFDHPPPKEQHWRGWQLPGVLDGVTDPMMHQAMHQRVCYRPALPVHATSEGSTASTPLAQLGTILYHGPVPPAKGDWYGIEWDDPSRGKHSGVYKKTGQRYFQTRVEGAGSFLRTDSKGLDVVGKTFIVAVSQKYLGEEFSPAVPRSESLPEVATTTSSSLGGSSVQRFATASNFDVEVVLNNRVTDRFKQLGRLREVGLEWENISAALSIRQAQADAAAERELEDFGAQLKSTDLRLASSLRASTAVIHAESLTIRAFALPGLEGLNMSYAMLPTLQEASTIAAVLPRLTRLSLNANRFRRIEQPTALSGFERLTTLQLNDTLMSWSEVSQSIRHFAPSLPNLIDLQFGYNRLRRLSGAVGGAAGTPRRRQWETILPRLERLNLEANELDDWEDLLEELSNLPSLQELVLSDNHFASLALDIGDGEAVSSGVADLPRLQQLTHLSLTGNRLVSWTNSLDELGRVAAEVFPALTSLRIAGNSILDIGTAVDSNSEVDKVNAEGADAGRGQDASLPSRREADNRLLVIARLSFLTELEGTPVHRSERADAERFWLERVNSGADPAVALSPWAKARVAKLGEEHPDLAPTTDSSADRKSAAAPPRTIKSRLLRLDIVPAPELVGNRTTSTAPLELSVLPTLRTAILRTQISRLLATPIPKTKFRLVASLSPAEGSEERVQVEIPPTEENKEVSWWGLRDGDAVQILPL</sequence>
<dbReference type="Pfam" id="PF01302">
    <property type="entry name" value="CAP_GLY"/>
    <property type="match status" value="1"/>
</dbReference>
<dbReference type="InterPro" id="IPR045464">
    <property type="entry name" value="Hrt3/FBXO9_C"/>
</dbReference>
<dbReference type="InterPro" id="IPR036859">
    <property type="entry name" value="CAP-Gly_dom_sf"/>
</dbReference>
<feature type="region of interest" description="Disordered" evidence="3">
    <location>
        <begin position="177"/>
        <end position="242"/>
    </location>
</feature>
<accession>A0A9P6VVS4</accession>
<organism evidence="5 6">
    <name type="scientific">Rhodotorula mucilaginosa</name>
    <name type="common">Yeast</name>
    <name type="synonym">Rhodotorula rubra</name>
    <dbReference type="NCBI Taxonomy" id="5537"/>
    <lineage>
        <taxon>Eukaryota</taxon>
        <taxon>Fungi</taxon>
        <taxon>Dikarya</taxon>
        <taxon>Basidiomycota</taxon>
        <taxon>Pucciniomycotina</taxon>
        <taxon>Microbotryomycetes</taxon>
        <taxon>Sporidiobolales</taxon>
        <taxon>Sporidiobolaceae</taxon>
        <taxon>Rhodotorula</taxon>
    </lineage>
</organism>
<dbReference type="Pfam" id="PF19270">
    <property type="entry name" value="FBO_C"/>
    <property type="match status" value="1"/>
</dbReference>
<dbReference type="SUPFAM" id="SSF52058">
    <property type="entry name" value="L domain-like"/>
    <property type="match status" value="1"/>
</dbReference>
<gene>
    <name evidence="5" type="ORF">C6P46_006640</name>
</gene>
<feature type="compositionally biased region" description="Basic and acidic residues" evidence="3">
    <location>
        <begin position="94"/>
        <end position="127"/>
    </location>
</feature>
<dbReference type="SMART" id="SM01052">
    <property type="entry name" value="CAP_GLY"/>
    <property type="match status" value="1"/>
</dbReference>
<comment type="caution">
    <text evidence="5">The sequence shown here is derived from an EMBL/GenBank/DDBJ whole genome shotgun (WGS) entry which is preliminary data.</text>
</comment>
<dbReference type="Gene3D" id="2.30.30.190">
    <property type="entry name" value="CAP Gly-rich-like domain"/>
    <property type="match status" value="1"/>
</dbReference>
<reference evidence="5 6" key="1">
    <citation type="submission" date="2020-11" db="EMBL/GenBank/DDBJ databases">
        <title>Kefir isolates.</title>
        <authorList>
            <person name="Marcisauskas S."/>
            <person name="Kim Y."/>
            <person name="Blasche S."/>
        </authorList>
    </citation>
    <scope>NUCLEOTIDE SEQUENCE [LARGE SCALE GENOMIC DNA]</scope>
    <source>
        <strain evidence="5 6">KR</strain>
    </source>
</reference>
<dbReference type="InterPro" id="IPR000938">
    <property type="entry name" value="CAP-Gly_domain"/>
</dbReference>
<proteinExistence type="predicted"/>
<keyword evidence="1" id="KW-0433">Leucine-rich repeat</keyword>
<name>A0A9P6VVS4_RHOMI</name>
<dbReference type="InterPro" id="IPR003591">
    <property type="entry name" value="Leu-rich_rpt_typical-subtyp"/>
</dbReference>
<evidence type="ECO:0000256" key="2">
    <source>
        <dbReference type="ARBA" id="ARBA00022737"/>
    </source>
</evidence>
<feature type="domain" description="CAP-Gly" evidence="4">
    <location>
        <begin position="1322"/>
        <end position="1368"/>
    </location>
</feature>
<dbReference type="InterPro" id="IPR050836">
    <property type="entry name" value="SDS22/Internalin_LRR"/>
</dbReference>
<protein>
    <recommendedName>
        <fullName evidence="4">CAP-Gly domain-containing protein</fullName>
    </recommendedName>
</protein>
<dbReference type="PANTHER" id="PTHR46652">
    <property type="entry name" value="LEUCINE-RICH REPEAT AND IQ DOMAIN-CONTAINING PROTEIN 1-RELATED"/>
    <property type="match status" value="1"/>
</dbReference>
<dbReference type="Gene3D" id="3.80.10.10">
    <property type="entry name" value="Ribonuclease Inhibitor"/>
    <property type="match status" value="2"/>
</dbReference>
<keyword evidence="2" id="KW-0677">Repeat</keyword>
<keyword evidence="6" id="KW-1185">Reference proteome</keyword>
<dbReference type="Pfam" id="PF03407">
    <property type="entry name" value="Nucleotid_trans"/>
    <property type="match status" value="1"/>
</dbReference>
<dbReference type="OrthoDB" id="5273213at2759"/>
<dbReference type="EMBL" id="PUHQ01000085">
    <property type="protein sequence ID" value="KAG0657143.1"/>
    <property type="molecule type" value="Genomic_DNA"/>
</dbReference>
<dbReference type="PROSITE" id="PS50245">
    <property type="entry name" value="CAP_GLY_2"/>
    <property type="match status" value="1"/>
</dbReference>
<feature type="region of interest" description="Disordered" evidence="3">
    <location>
        <begin position="766"/>
        <end position="787"/>
    </location>
</feature>
<feature type="region of interest" description="Disordered" evidence="3">
    <location>
        <begin position="258"/>
        <end position="294"/>
    </location>
</feature>
<evidence type="ECO:0000259" key="4">
    <source>
        <dbReference type="PROSITE" id="PS50245"/>
    </source>
</evidence>
<dbReference type="InterPro" id="IPR005069">
    <property type="entry name" value="Nucl-diP-sugar_transferase"/>
</dbReference>
<feature type="compositionally biased region" description="Basic and acidic residues" evidence="3">
    <location>
        <begin position="198"/>
        <end position="207"/>
    </location>
</feature>
<feature type="region of interest" description="Disordered" evidence="3">
    <location>
        <begin position="1835"/>
        <end position="1855"/>
    </location>
</feature>
<feature type="compositionally biased region" description="Basic and acidic residues" evidence="3">
    <location>
        <begin position="66"/>
        <end position="85"/>
    </location>
</feature>
<dbReference type="PANTHER" id="PTHR46652:SF3">
    <property type="entry name" value="LEUCINE-RICH REPEAT-CONTAINING PROTEIN 9"/>
    <property type="match status" value="1"/>
</dbReference>
<evidence type="ECO:0000256" key="1">
    <source>
        <dbReference type="ARBA" id="ARBA00022614"/>
    </source>
</evidence>
<feature type="region of interest" description="Disordered" evidence="3">
    <location>
        <begin position="1"/>
        <end position="127"/>
    </location>
</feature>
<evidence type="ECO:0000256" key="3">
    <source>
        <dbReference type="SAM" id="MobiDB-lite"/>
    </source>
</evidence>
<dbReference type="SMART" id="SM00369">
    <property type="entry name" value="LRR_TYP"/>
    <property type="match status" value="5"/>
</dbReference>
<evidence type="ECO:0000313" key="5">
    <source>
        <dbReference type="EMBL" id="KAG0657143.1"/>
    </source>
</evidence>
<evidence type="ECO:0000313" key="6">
    <source>
        <dbReference type="Proteomes" id="UP000777482"/>
    </source>
</evidence>
<dbReference type="InterPro" id="IPR032675">
    <property type="entry name" value="LRR_dom_sf"/>
</dbReference>
<feature type="compositionally biased region" description="Basic and acidic residues" evidence="3">
    <location>
        <begin position="215"/>
        <end position="238"/>
    </location>
</feature>